<keyword evidence="5" id="KW-0862">Zinc</keyword>
<keyword evidence="8" id="KW-0804">Transcription</keyword>
<feature type="domain" description="MATH" evidence="13">
    <location>
        <begin position="1152"/>
        <end position="1263"/>
    </location>
</feature>
<accession>A0AAW2R8P8</accession>
<dbReference type="Pfam" id="PF22486">
    <property type="entry name" value="MATH_2"/>
    <property type="match status" value="3"/>
</dbReference>
<dbReference type="GO" id="GO:0003677">
    <property type="term" value="F:DNA binding"/>
    <property type="evidence" value="ECO:0007669"/>
    <property type="project" value="UniProtKB-KW"/>
</dbReference>
<feature type="compositionally biased region" description="Low complexity" evidence="12">
    <location>
        <begin position="461"/>
        <end position="474"/>
    </location>
</feature>
<evidence type="ECO:0000256" key="2">
    <source>
        <dbReference type="ARBA" id="ARBA00022723"/>
    </source>
</evidence>
<dbReference type="SMART" id="SM00061">
    <property type="entry name" value="MATH"/>
    <property type="match status" value="2"/>
</dbReference>
<feature type="region of interest" description="Disordered" evidence="12">
    <location>
        <begin position="444"/>
        <end position="478"/>
    </location>
</feature>
<evidence type="ECO:0000256" key="4">
    <source>
        <dbReference type="ARBA" id="ARBA00022771"/>
    </source>
</evidence>
<dbReference type="PROSITE" id="PS50144">
    <property type="entry name" value="MATH"/>
    <property type="match status" value="2"/>
</dbReference>
<name>A0AAW2R8P8_9LAMI</name>
<evidence type="ECO:0000256" key="1">
    <source>
        <dbReference type="ARBA" id="ARBA00004123"/>
    </source>
</evidence>
<evidence type="ECO:0000256" key="11">
    <source>
        <dbReference type="PROSITE-ProRule" id="PRU00470"/>
    </source>
</evidence>
<evidence type="ECO:0000256" key="9">
    <source>
        <dbReference type="ARBA" id="ARBA00023242"/>
    </source>
</evidence>
<organism evidence="15">
    <name type="scientific">Sesamum calycinum</name>
    <dbReference type="NCBI Taxonomy" id="2727403"/>
    <lineage>
        <taxon>Eukaryota</taxon>
        <taxon>Viridiplantae</taxon>
        <taxon>Streptophyta</taxon>
        <taxon>Embryophyta</taxon>
        <taxon>Tracheophyta</taxon>
        <taxon>Spermatophyta</taxon>
        <taxon>Magnoliopsida</taxon>
        <taxon>eudicotyledons</taxon>
        <taxon>Gunneridae</taxon>
        <taxon>Pentapetalae</taxon>
        <taxon>asterids</taxon>
        <taxon>lamiids</taxon>
        <taxon>Lamiales</taxon>
        <taxon>Pedaliaceae</taxon>
        <taxon>Sesamum</taxon>
    </lineage>
</organism>
<dbReference type="InterPro" id="IPR012946">
    <property type="entry name" value="X8"/>
</dbReference>
<feature type="region of interest" description="Disordered" evidence="12">
    <location>
        <begin position="245"/>
        <end position="266"/>
    </location>
</feature>
<keyword evidence="2" id="KW-0479">Metal-binding</keyword>
<dbReference type="InterPro" id="IPR036770">
    <property type="entry name" value="Ankyrin_rpt-contain_sf"/>
</dbReference>
<comment type="caution">
    <text evidence="15">The sequence shown here is derived from an EMBL/GenBank/DDBJ whole genome shotgun (WGS) entry which is preliminary data.</text>
</comment>
<dbReference type="Gene3D" id="4.10.1100.10">
    <property type="entry name" value="Transcription factor, SBP-box domain"/>
    <property type="match status" value="1"/>
</dbReference>
<dbReference type="InterPro" id="IPR012337">
    <property type="entry name" value="RNaseH-like_sf"/>
</dbReference>
<evidence type="ECO:0000256" key="8">
    <source>
        <dbReference type="ARBA" id="ARBA00023163"/>
    </source>
</evidence>
<comment type="function">
    <text evidence="10">Probable transcriptional factor. Binds to the promoter of the SQUAMOSA gene.</text>
</comment>
<sequence>METKFGGKLNHFYGPVVSDLKDVGKKSMEWDLNDWRWDGDLFMAAPLNTVPSDCRSRQLFPVGSNISVNNRASLNMVPSDCRSRQLFQVGSNIRVNSGASNGSQLWSDEVMLGSEKEKRDLEKRRRVFEVENEQVNEEAGSLNLKLGGQVYPITEGELDELEGKSGKKTKVTCAPSSHAVCQVEDCKADLTNAKDYHRRHKVCAMHAKATRALVGNIMQRFCQQCSRFHGLQEFDEGKRSCRRRLAGHNKRRRKTHPDNLVNAATQNDEQGSNYLLVSLLRILSNIHSNNSDQTKNQDLLSHLLRNLAPTGLTNEGNPARPSPVSEDLQNVGTSLATAVEDLITPAEPGVTIPTTALTQKRMLTDKALGEVTYSESTSQYALQFPANGSDSIKENTSDTTIGRTKMNNFDLNYVYDGSQDCMDNLPDASASEYLGNMSPAGPLWLYKDSQRSSPPQNRRNSGSTSSHSPSTSSGEAQSRTDRIVFKLFGKDPNDFPLVLRKQDELWYKRLGHFRCSTLDIMQKKEIVKRTPFMQGATAMHEIFQLGKRVKLPLPIGKTWGATEKVQLIQTDIFGDIKIEYQFSVTYAPQQNGVSETKNGTIMDMPRWKLDPKAEYGVFVDHSNAIEGEVVLDTPLPMKNHQSCRISSIKPIAVTVSEGVQFVVKGFNLSCSTSRLLCTLEGKYLVQENCADMIGLADSFIKHDEIQSLSFSCVIPNIVGRGFIEVEDHGLRSSFFPFIVAEKDVCSEICTLESILEDADEDTNKLEVRNQALDFIHEMGWLLHRSRLKFRLGHSSGDVDFFPFKRFRWLIEFAVDRDWCAVVKKLISILFDGTVDLGQENSKLVALLDIGLLHRAVRRNCRSMVEFLLNCDPIVTLEKTGSRQKQPDGGRYLFRPDAMGPGGLTPLHVAASLDSCENVLDALTEDPRSVGIKAWKSKRDSSGLTAHDHACMRGNFSYVHLVEKKLNKKSGNGHVVVHIPGRVIDSSKLGMTSKFGGLESEKRGGECRQCEQKLGYGRRWRSSVRIYRPAMVSMVAIAAVCVCTALLFKSSPEQQSKGGNGSRTWCIVKPSTSQEKLDDIIQYCCTQPNVDCKEIQAGGSCYRPPNKISDASVVMNIYYHLNGRQDFNCDFKGSGIIVTRDPWLSRSISETPPNHYILKIQSFSQLTKHKIDSYTSTVFEAGGYKWKLVLHPNGNKNKGISDHISIYLLIDESNSLALDTAENGRRFHQMKPEWGFDKFIPHSAFNDSTNGYLVNDTCVFGAEVYVCQEKLIGKGECLSMIKDAITYKNTWRVEFPSLTDECVDSKPFNAADKKWKIQLYPRGKGSGAGSYISLYLTLAEPENLPPASKIYAEFTLRILDQLNRNHYFGTANYWFSASNPTCGWPRFVSHGYFNLPTAGLLVKNTCLVEAEVIVHGMTNGL</sequence>
<dbReference type="InterPro" id="IPR008974">
    <property type="entry name" value="TRAF-like"/>
</dbReference>
<keyword evidence="9" id="KW-0539">Nucleus</keyword>
<dbReference type="SMART" id="SM00768">
    <property type="entry name" value="X8"/>
    <property type="match status" value="1"/>
</dbReference>
<evidence type="ECO:0000256" key="6">
    <source>
        <dbReference type="ARBA" id="ARBA00023015"/>
    </source>
</evidence>
<dbReference type="SUPFAM" id="SSF53098">
    <property type="entry name" value="Ribonuclease H-like"/>
    <property type="match status" value="1"/>
</dbReference>
<dbReference type="SUPFAM" id="SSF103612">
    <property type="entry name" value="SBT domain"/>
    <property type="match status" value="1"/>
</dbReference>
<dbReference type="FunFam" id="4.10.1100.10:FF:000001">
    <property type="entry name" value="Squamosa promoter-binding-like protein 14"/>
    <property type="match status" value="1"/>
</dbReference>
<evidence type="ECO:0000259" key="13">
    <source>
        <dbReference type="PROSITE" id="PS50144"/>
    </source>
</evidence>
<dbReference type="Pfam" id="PF03110">
    <property type="entry name" value="SBP"/>
    <property type="match status" value="1"/>
</dbReference>
<dbReference type="PANTHER" id="PTHR46162:SF2">
    <property type="entry name" value="ANKYRIN REPEAT-CONTAINING PROTEIN-RELATED"/>
    <property type="match status" value="1"/>
</dbReference>
<dbReference type="InterPro" id="IPR002083">
    <property type="entry name" value="MATH/TRAF_dom"/>
</dbReference>
<evidence type="ECO:0000256" key="10">
    <source>
        <dbReference type="ARBA" id="ARBA00056472"/>
    </source>
</evidence>
<dbReference type="PANTHER" id="PTHR46162">
    <property type="entry name" value="TRAF-LIKE FAMILY PROTEIN"/>
    <property type="match status" value="1"/>
</dbReference>
<reference evidence="15" key="1">
    <citation type="submission" date="2020-06" db="EMBL/GenBank/DDBJ databases">
        <authorList>
            <person name="Li T."/>
            <person name="Hu X."/>
            <person name="Zhang T."/>
            <person name="Song X."/>
            <person name="Zhang H."/>
            <person name="Dai N."/>
            <person name="Sheng W."/>
            <person name="Hou X."/>
            <person name="Wei L."/>
        </authorList>
    </citation>
    <scope>NUCLEOTIDE SEQUENCE</scope>
    <source>
        <strain evidence="15">KEN8</strain>
        <tissue evidence="15">Leaf</tissue>
    </source>
</reference>
<proteinExistence type="predicted"/>
<dbReference type="Pfam" id="PF07983">
    <property type="entry name" value="X8"/>
    <property type="match status" value="1"/>
</dbReference>
<evidence type="ECO:0000256" key="5">
    <source>
        <dbReference type="ARBA" id="ARBA00022833"/>
    </source>
</evidence>
<evidence type="ECO:0000256" key="3">
    <source>
        <dbReference type="ARBA" id="ARBA00022729"/>
    </source>
</evidence>
<comment type="subcellular location">
    <subcellularLocation>
        <location evidence="1">Nucleus</location>
    </subcellularLocation>
</comment>
<dbReference type="Pfam" id="PF26102">
    <property type="entry name" value="Ig_SPL7"/>
    <property type="match status" value="1"/>
</dbReference>
<evidence type="ECO:0000313" key="15">
    <source>
        <dbReference type="EMBL" id="KAL0376303.1"/>
    </source>
</evidence>
<dbReference type="Gene3D" id="1.25.40.20">
    <property type="entry name" value="Ankyrin repeat-containing domain"/>
    <property type="match status" value="1"/>
</dbReference>
<dbReference type="SUPFAM" id="SSF48403">
    <property type="entry name" value="Ankyrin repeat"/>
    <property type="match status" value="1"/>
</dbReference>
<dbReference type="SUPFAM" id="SSF49599">
    <property type="entry name" value="TRAF domain-like"/>
    <property type="match status" value="2"/>
</dbReference>
<dbReference type="InterPro" id="IPR004333">
    <property type="entry name" value="SBP_dom"/>
</dbReference>
<dbReference type="CDD" id="cd00121">
    <property type="entry name" value="MATH"/>
    <property type="match status" value="2"/>
</dbReference>
<dbReference type="GO" id="GO:0008270">
    <property type="term" value="F:zinc ion binding"/>
    <property type="evidence" value="ECO:0007669"/>
    <property type="project" value="UniProtKB-KW"/>
</dbReference>
<evidence type="ECO:0000259" key="14">
    <source>
        <dbReference type="PROSITE" id="PS51141"/>
    </source>
</evidence>
<dbReference type="Gene3D" id="2.60.210.10">
    <property type="entry name" value="Apoptosis, Tumor Necrosis Factor Receptor Associated Protein 2, Chain A"/>
    <property type="match status" value="2"/>
</dbReference>
<gene>
    <name evidence="15" type="ORF">Scaly_0747900</name>
</gene>
<dbReference type="Gene3D" id="1.20.58.1040">
    <property type="match status" value="1"/>
</dbReference>
<keyword evidence="3" id="KW-0732">Signal</keyword>
<feature type="domain" description="SBP-type" evidence="14">
    <location>
        <begin position="178"/>
        <end position="255"/>
    </location>
</feature>
<dbReference type="EMBL" id="JACGWM010000004">
    <property type="protein sequence ID" value="KAL0376303.1"/>
    <property type="molecule type" value="Genomic_DNA"/>
</dbReference>
<keyword evidence="6" id="KW-0805">Transcription regulation</keyword>
<dbReference type="PROSITE" id="PS51141">
    <property type="entry name" value="ZF_SBP"/>
    <property type="match status" value="1"/>
</dbReference>
<reference evidence="15" key="2">
    <citation type="journal article" date="2024" name="Plant">
        <title>Genomic evolution and insights into agronomic trait innovations of Sesamum species.</title>
        <authorList>
            <person name="Miao H."/>
            <person name="Wang L."/>
            <person name="Qu L."/>
            <person name="Liu H."/>
            <person name="Sun Y."/>
            <person name="Le M."/>
            <person name="Wang Q."/>
            <person name="Wei S."/>
            <person name="Zheng Y."/>
            <person name="Lin W."/>
            <person name="Duan Y."/>
            <person name="Cao H."/>
            <person name="Xiong S."/>
            <person name="Wang X."/>
            <person name="Wei L."/>
            <person name="Li C."/>
            <person name="Ma Q."/>
            <person name="Ju M."/>
            <person name="Zhao R."/>
            <person name="Li G."/>
            <person name="Mu C."/>
            <person name="Tian Q."/>
            <person name="Mei H."/>
            <person name="Zhang T."/>
            <person name="Gao T."/>
            <person name="Zhang H."/>
        </authorList>
    </citation>
    <scope>NUCLEOTIDE SEQUENCE</scope>
    <source>
        <strain evidence="15">KEN8</strain>
    </source>
</reference>
<evidence type="ECO:0000256" key="7">
    <source>
        <dbReference type="ARBA" id="ARBA00023125"/>
    </source>
</evidence>
<protein>
    <submittedName>
        <fullName evidence="15">Squamosa promoter-binding-like protein 1</fullName>
    </submittedName>
</protein>
<feature type="compositionally biased region" description="Basic residues" evidence="12">
    <location>
        <begin position="245"/>
        <end position="255"/>
    </location>
</feature>
<feature type="compositionally biased region" description="Polar residues" evidence="12">
    <location>
        <begin position="451"/>
        <end position="460"/>
    </location>
</feature>
<dbReference type="InterPro" id="IPR036893">
    <property type="entry name" value="SBP_sf"/>
</dbReference>
<keyword evidence="4 11" id="KW-0863">Zinc-finger</keyword>
<feature type="domain" description="MATH" evidence="13">
    <location>
        <begin position="1285"/>
        <end position="1411"/>
    </location>
</feature>
<keyword evidence="7" id="KW-0238">DNA-binding</keyword>
<evidence type="ECO:0000256" key="12">
    <source>
        <dbReference type="SAM" id="MobiDB-lite"/>
    </source>
</evidence>
<dbReference type="GO" id="GO:0005634">
    <property type="term" value="C:nucleus"/>
    <property type="evidence" value="ECO:0007669"/>
    <property type="project" value="UniProtKB-SubCell"/>
</dbReference>